<feature type="compositionally biased region" description="Polar residues" evidence="1">
    <location>
        <begin position="245"/>
        <end position="255"/>
    </location>
</feature>
<feature type="compositionally biased region" description="Basic and acidic residues" evidence="1">
    <location>
        <begin position="45"/>
        <end position="54"/>
    </location>
</feature>
<feature type="compositionally biased region" description="Basic and acidic residues" evidence="1">
    <location>
        <begin position="177"/>
        <end position="196"/>
    </location>
</feature>
<feature type="compositionally biased region" description="Pro residues" evidence="1">
    <location>
        <begin position="401"/>
        <end position="411"/>
    </location>
</feature>
<feature type="domain" description="DUF1421" evidence="2">
    <location>
        <begin position="473"/>
        <end position="511"/>
    </location>
</feature>
<dbReference type="EMBL" id="CAXHTA020000020">
    <property type="protein sequence ID" value="CAL5229351.1"/>
    <property type="molecule type" value="Genomic_DNA"/>
</dbReference>
<evidence type="ECO:0000313" key="4">
    <source>
        <dbReference type="Proteomes" id="UP001497392"/>
    </source>
</evidence>
<accession>A0ABP1GAW6</accession>
<feature type="compositionally biased region" description="Pro residues" evidence="1">
    <location>
        <begin position="444"/>
        <end position="457"/>
    </location>
</feature>
<feature type="compositionally biased region" description="Low complexity" evidence="1">
    <location>
        <begin position="197"/>
        <end position="209"/>
    </location>
</feature>
<feature type="compositionally biased region" description="Basic and acidic residues" evidence="1">
    <location>
        <begin position="126"/>
        <end position="137"/>
    </location>
</feature>
<feature type="compositionally biased region" description="Polar residues" evidence="1">
    <location>
        <begin position="114"/>
        <end position="124"/>
    </location>
</feature>
<dbReference type="PANTHER" id="PTHR31805">
    <property type="entry name" value="RECEPTOR-LIKE KINASE, PUTATIVE (DUF1421)-RELATED"/>
    <property type="match status" value="1"/>
</dbReference>
<organism evidence="3 4">
    <name type="scientific">Coccomyxa viridis</name>
    <dbReference type="NCBI Taxonomy" id="1274662"/>
    <lineage>
        <taxon>Eukaryota</taxon>
        <taxon>Viridiplantae</taxon>
        <taxon>Chlorophyta</taxon>
        <taxon>core chlorophytes</taxon>
        <taxon>Trebouxiophyceae</taxon>
        <taxon>Trebouxiophyceae incertae sedis</taxon>
        <taxon>Coccomyxaceae</taxon>
        <taxon>Coccomyxa</taxon>
    </lineage>
</organism>
<feature type="region of interest" description="Disordered" evidence="1">
    <location>
        <begin position="170"/>
        <end position="472"/>
    </location>
</feature>
<sequence length="515" mass="54767">MDDDFFKDLVPIKATSVNRAVSKNNETSSIFSDDAVLSAVPDGKPSAEHIRNESNDTLPHPMTGPMGEPRQKKEVREMESAMQGTLESIFKRFAGGLQKVLVDVQQRLERLEGQTSRISDQLQELSEDRAGEEGTHAQRFDAIFTSLRDVQRGVQVVRDKQELIEAQAELAKFAPLKKQEKAEDLLPKAEAPKASEEAAPAPKPAEVAPAPAPPAAPAPAPPAALPAAPAPPAAPAAPPMPTAPQQQETSFGGQTAQQAPPPPPSLPVYSAGPQMPSMLSTPFVPSMPGFQGDRPAGVPAYAPPPPPQQQQQQQHPGEPPSQNPFSGAPPPPQPYPQAPPPPPQFPGPPEALQRMQYSQAPPPQPNAQYDGYSQSPRPATPPAAPYFRPPPPPMSRMDSYGPPPPQPPPPSFARTSAGYPTFSRPPPDAPPPPPQGSYGGYGGPPAPQLRPPAPQPSQPSAAPTTRSVPLEKVIDDVSSMGFSRHEVHGVISDLMDNGQSVDLNVVLDRLMRARG</sequence>
<evidence type="ECO:0000256" key="1">
    <source>
        <dbReference type="SAM" id="MobiDB-lite"/>
    </source>
</evidence>
<gene>
    <name evidence="3" type="primary">g12661</name>
    <name evidence="3" type="ORF">VP750_LOCUS11257</name>
</gene>
<keyword evidence="4" id="KW-1185">Reference proteome</keyword>
<protein>
    <submittedName>
        <fullName evidence="3">G12661 protein</fullName>
    </submittedName>
</protein>
<feature type="region of interest" description="Disordered" evidence="1">
    <location>
        <begin position="38"/>
        <end position="80"/>
    </location>
</feature>
<comment type="caution">
    <text evidence="3">The sequence shown here is derived from an EMBL/GenBank/DDBJ whole genome shotgun (WGS) entry which is preliminary data.</text>
</comment>
<feature type="compositionally biased region" description="Pro residues" evidence="1">
    <location>
        <begin position="423"/>
        <end position="435"/>
    </location>
</feature>
<feature type="compositionally biased region" description="Pro residues" evidence="1">
    <location>
        <begin position="210"/>
        <end position="242"/>
    </location>
</feature>
<feature type="compositionally biased region" description="Pro residues" evidence="1">
    <location>
        <begin position="378"/>
        <end position="394"/>
    </location>
</feature>
<evidence type="ECO:0000259" key="2">
    <source>
        <dbReference type="Pfam" id="PF07223"/>
    </source>
</evidence>
<dbReference type="Pfam" id="PF07223">
    <property type="entry name" value="DUF1421"/>
    <property type="match status" value="1"/>
</dbReference>
<feature type="compositionally biased region" description="Basic and acidic residues" evidence="1">
    <location>
        <begin position="69"/>
        <end position="79"/>
    </location>
</feature>
<proteinExistence type="predicted"/>
<dbReference type="PRINTS" id="PR01217">
    <property type="entry name" value="PRICHEXTENSN"/>
</dbReference>
<dbReference type="Proteomes" id="UP001497392">
    <property type="component" value="Unassembled WGS sequence"/>
</dbReference>
<name>A0ABP1GAW6_9CHLO</name>
<evidence type="ECO:0000313" key="3">
    <source>
        <dbReference type="EMBL" id="CAL5229351.1"/>
    </source>
</evidence>
<reference evidence="3 4" key="1">
    <citation type="submission" date="2024-06" db="EMBL/GenBank/DDBJ databases">
        <authorList>
            <person name="Kraege A."/>
            <person name="Thomma B."/>
        </authorList>
    </citation>
    <scope>NUCLEOTIDE SEQUENCE [LARGE SCALE GENOMIC DNA]</scope>
</reference>
<dbReference type="PANTHER" id="PTHR31805:SF14">
    <property type="entry name" value="RECEPTOR-LIKE KINASE, PUTATIVE (DUF1421)-RELATED"/>
    <property type="match status" value="1"/>
</dbReference>
<dbReference type="InterPro" id="IPR010820">
    <property type="entry name" value="DUF1421"/>
</dbReference>
<feature type="compositionally biased region" description="Pro residues" evidence="1">
    <location>
        <begin position="317"/>
        <end position="349"/>
    </location>
</feature>
<feature type="region of interest" description="Disordered" evidence="1">
    <location>
        <begin position="114"/>
        <end position="137"/>
    </location>
</feature>